<feature type="transmembrane region" description="Helical" evidence="1">
    <location>
        <begin position="516"/>
        <end position="539"/>
    </location>
</feature>
<feature type="signal peptide" evidence="2">
    <location>
        <begin position="1"/>
        <end position="18"/>
    </location>
</feature>
<feature type="non-terminal residue" evidence="3">
    <location>
        <position position="815"/>
    </location>
</feature>
<evidence type="ECO:0000313" key="3">
    <source>
        <dbReference type="EMBL" id="CAJ0569958.1"/>
    </source>
</evidence>
<feature type="transmembrane region" description="Helical" evidence="1">
    <location>
        <begin position="770"/>
        <end position="791"/>
    </location>
</feature>
<feature type="transmembrane region" description="Helical" evidence="1">
    <location>
        <begin position="281"/>
        <end position="303"/>
    </location>
</feature>
<feature type="transmembrane region" description="Helical" evidence="1">
    <location>
        <begin position="253"/>
        <end position="269"/>
    </location>
</feature>
<accession>A0AA36CJZ7</accession>
<sequence length="815" mass="92870">MRITQIFLIYAVLSVVELRRRASWSDYTIHGSSSPSGVEASGDPEYYSSGSNTYYVAEYPTYQYSSGYYSYSAVDQPRPCDLGGISMDEDGHIRYSQVPEFHEGFDDRVGWLGSTLSILSGYLYLKRSPLSGNVTVAVMLTCAFRFYAGLSKIYDVVCLWTWHCVADQADVFYWGMGLNTIVASLEMSFYYSMHLVLHGLTIDRAILAFFGYKIYQYAKYLILAYYIVVCILPLPLMWMMIGTIADDEMHCWGGFWYDPTYFAITITFYQDNDNRVLFEDLGSWVVLTIAMTLLGFSNLSFFFDELLVGVTSDAYAFGRSDVAANIAKTYRYHASVVVTGILFACYGYSCGDVAPRARKPDITTITSNMVTNSHFIKVSSFAALNLKNRRETHMAKNAEYTNVTVLTTTPALPDLDDYTFIDENFYVATTEWTPLDYATNPPYNFTGIFGDFYQSISYVDWRWYDLLTYDPLVCKKGPGDEQHFASVEDFRVEYKWDGTPFHQDLGPEHMADEPRIAASMFVLGVIGMGLSAASGFLVIKNSKVSKVVRIGMIADASCRFINSLARFYYGKCLLDWGCLKSDGYPFSGIMYNMIWSTLDYTSYLTMGLLQHWISAIRFFAVFDGGMHYRKIEKWSVLYIAILCLLLWLYYMTTIVSEPKTGYLCYTGYHFTPAYYWRTCRYHKSALYRTLFDLVPETLVLIQAITLALDVIALATVRRKMKSRPRQNDLNMRFATMLVATNALIFGKQLVGAATMRVSYRPRSTYLASSVYEFMHCALISCIIITFNMSYLDVKQRNEPTSSSLSTSFQTTTTRV</sequence>
<evidence type="ECO:0000256" key="1">
    <source>
        <dbReference type="SAM" id="Phobius"/>
    </source>
</evidence>
<reference evidence="3" key="1">
    <citation type="submission" date="2023-06" db="EMBL/GenBank/DDBJ databases">
        <authorList>
            <person name="Delattre M."/>
        </authorList>
    </citation>
    <scope>NUCLEOTIDE SEQUENCE</scope>
    <source>
        <strain evidence="3">AF72</strain>
    </source>
</reference>
<gene>
    <name evidence="3" type="ORF">MSPICULIGERA_LOCUS8413</name>
</gene>
<keyword evidence="4" id="KW-1185">Reference proteome</keyword>
<evidence type="ECO:0000256" key="2">
    <source>
        <dbReference type="SAM" id="SignalP"/>
    </source>
</evidence>
<evidence type="ECO:0000313" key="4">
    <source>
        <dbReference type="Proteomes" id="UP001177023"/>
    </source>
</evidence>
<name>A0AA36CJZ7_9BILA</name>
<protein>
    <recommendedName>
        <fullName evidence="5">G-protein coupled receptors family 2 profile 2 domain-containing protein</fullName>
    </recommendedName>
</protein>
<dbReference type="Proteomes" id="UP001177023">
    <property type="component" value="Unassembled WGS sequence"/>
</dbReference>
<feature type="transmembrane region" description="Helical" evidence="1">
    <location>
        <begin position="729"/>
        <end position="750"/>
    </location>
</feature>
<feature type="transmembrane region" description="Helical" evidence="1">
    <location>
        <begin position="634"/>
        <end position="652"/>
    </location>
</feature>
<proteinExistence type="predicted"/>
<dbReference type="EMBL" id="CATQJA010002205">
    <property type="protein sequence ID" value="CAJ0569958.1"/>
    <property type="molecule type" value="Genomic_DNA"/>
</dbReference>
<feature type="transmembrane region" description="Helical" evidence="1">
    <location>
        <begin position="697"/>
        <end position="717"/>
    </location>
</feature>
<organism evidence="3 4">
    <name type="scientific">Mesorhabditis spiculigera</name>
    <dbReference type="NCBI Taxonomy" id="96644"/>
    <lineage>
        <taxon>Eukaryota</taxon>
        <taxon>Metazoa</taxon>
        <taxon>Ecdysozoa</taxon>
        <taxon>Nematoda</taxon>
        <taxon>Chromadorea</taxon>
        <taxon>Rhabditida</taxon>
        <taxon>Rhabditina</taxon>
        <taxon>Rhabditomorpha</taxon>
        <taxon>Rhabditoidea</taxon>
        <taxon>Rhabditidae</taxon>
        <taxon>Mesorhabditinae</taxon>
        <taxon>Mesorhabditis</taxon>
    </lineage>
</organism>
<keyword evidence="2" id="KW-0732">Signal</keyword>
<feature type="transmembrane region" description="Helical" evidence="1">
    <location>
        <begin position="330"/>
        <end position="349"/>
    </location>
</feature>
<feature type="transmembrane region" description="Helical" evidence="1">
    <location>
        <begin position="222"/>
        <end position="241"/>
    </location>
</feature>
<feature type="chain" id="PRO_5041462429" description="G-protein coupled receptors family 2 profile 2 domain-containing protein" evidence="2">
    <location>
        <begin position="19"/>
        <end position="815"/>
    </location>
</feature>
<evidence type="ECO:0008006" key="5">
    <source>
        <dbReference type="Google" id="ProtNLM"/>
    </source>
</evidence>
<keyword evidence="1" id="KW-0472">Membrane</keyword>
<dbReference type="AlphaFoldDB" id="A0AA36CJZ7"/>
<keyword evidence="1" id="KW-1133">Transmembrane helix</keyword>
<keyword evidence="1" id="KW-0812">Transmembrane</keyword>
<comment type="caution">
    <text evidence="3">The sequence shown here is derived from an EMBL/GenBank/DDBJ whole genome shotgun (WGS) entry which is preliminary data.</text>
</comment>
<feature type="transmembrane region" description="Helical" evidence="1">
    <location>
        <begin position="600"/>
        <end position="622"/>
    </location>
</feature>